<proteinExistence type="predicted"/>
<organism evidence="1 2">
    <name type="scientific">Ambrosiozyma monospora</name>
    <name type="common">Yeast</name>
    <name type="synonym">Endomycopsis monosporus</name>
    <dbReference type="NCBI Taxonomy" id="43982"/>
    <lineage>
        <taxon>Eukaryota</taxon>
        <taxon>Fungi</taxon>
        <taxon>Dikarya</taxon>
        <taxon>Ascomycota</taxon>
        <taxon>Saccharomycotina</taxon>
        <taxon>Pichiomycetes</taxon>
        <taxon>Pichiales</taxon>
        <taxon>Pichiaceae</taxon>
        <taxon>Ambrosiozyma</taxon>
    </lineage>
</organism>
<dbReference type="EMBL" id="BSXS01003016">
    <property type="protein sequence ID" value="GME80328.1"/>
    <property type="molecule type" value="Genomic_DNA"/>
</dbReference>
<comment type="caution">
    <text evidence="1">The sequence shown here is derived from an EMBL/GenBank/DDBJ whole genome shotgun (WGS) entry which is preliminary data.</text>
</comment>
<gene>
    <name evidence="1" type="ORF">Amon02_000441200</name>
</gene>
<keyword evidence="2" id="KW-1185">Reference proteome</keyword>
<sequence>MSNSIITDHTIEVEDSPKLSIPLKNVLHVENSGSTEGELEIAYIFPTKGPAKVKKKLIKLSNTTPSDLLKLAYPHSKISPSILVIYNPKSGQGKSKVHLDEQIEPILKAAKCSYEIVKTTHCNHASEIARELDITKYDIILCASGDGIPHEVINGLYLREDRAAAFSKLVVVQVPCGSGNAMSLSCLGVSGKQCQGLATLEILKGHVVSMDIVAVSKQNVQDVELSFLTSTYGVIVEADESTTWMRGVGQSRFLIGVANKVFSRAKYPCSVAFQYVTRTKDEVKAFYRSHCNDETSKSELTDNDLKLKYPVSFDVKTNAIYQRDEGWEWLDEDLSNNLSIFYAELEFRQQPIA</sequence>
<evidence type="ECO:0000313" key="1">
    <source>
        <dbReference type="EMBL" id="GME80328.1"/>
    </source>
</evidence>
<protein>
    <submittedName>
        <fullName evidence="1">Unnamed protein product</fullName>
    </submittedName>
</protein>
<name>A0ACB5T4V9_AMBMO</name>
<accession>A0ACB5T4V9</accession>
<evidence type="ECO:0000313" key="2">
    <source>
        <dbReference type="Proteomes" id="UP001165064"/>
    </source>
</evidence>
<reference evidence="1" key="1">
    <citation type="submission" date="2023-04" db="EMBL/GenBank/DDBJ databases">
        <title>Ambrosiozyma monospora NBRC 10751.</title>
        <authorList>
            <person name="Ichikawa N."/>
            <person name="Sato H."/>
            <person name="Tonouchi N."/>
        </authorList>
    </citation>
    <scope>NUCLEOTIDE SEQUENCE</scope>
    <source>
        <strain evidence="1">NBRC 10751</strain>
    </source>
</reference>
<dbReference type="Proteomes" id="UP001165064">
    <property type="component" value="Unassembled WGS sequence"/>
</dbReference>